<keyword evidence="1" id="KW-1133">Transmembrane helix</keyword>
<feature type="transmembrane region" description="Helical" evidence="1">
    <location>
        <begin position="130"/>
        <end position="153"/>
    </location>
</feature>
<dbReference type="PANTHER" id="PTHR40400:SF1">
    <property type="entry name" value="SLR1512 PROTEIN"/>
    <property type="match status" value="1"/>
</dbReference>
<feature type="transmembrane region" description="Helical" evidence="1">
    <location>
        <begin position="200"/>
        <end position="221"/>
    </location>
</feature>
<feature type="transmembrane region" description="Helical" evidence="1">
    <location>
        <begin position="68"/>
        <end position="88"/>
    </location>
</feature>
<feature type="transmembrane region" description="Helical" evidence="1">
    <location>
        <begin position="165"/>
        <end position="188"/>
    </location>
</feature>
<reference evidence="2 3" key="1">
    <citation type="submission" date="2020-08" db="EMBL/GenBank/DDBJ databases">
        <title>Genomic Encyclopedia of Type Strains, Phase IV (KMG-IV): sequencing the most valuable type-strain genomes for metagenomic binning, comparative biology and taxonomic classification.</title>
        <authorList>
            <person name="Goeker M."/>
        </authorList>
    </citation>
    <scope>NUCLEOTIDE SEQUENCE [LARGE SCALE GENOMIC DNA]</scope>
    <source>
        <strain evidence="2 3">DSM 4731</strain>
    </source>
</reference>
<dbReference type="AlphaFoldDB" id="A0A7W9C7R0"/>
<accession>A0A7W9C7R0</accession>
<gene>
    <name evidence="2" type="ORF">GGQ93_002154</name>
</gene>
<feature type="transmembrane region" description="Helical" evidence="1">
    <location>
        <begin position="100"/>
        <end position="118"/>
    </location>
</feature>
<proteinExistence type="predicted"/>
<evidence type="ECO:0000313" key="3">
    <source>
        <dbReference type="Proteomes" id="UP000527324"/>
    </source>
</evidence>
<dbReference type="InterPro" id="IPR010293">
    <property type="entry name" value="Sbt_1"/>
</dbReference>
<feature type="transmembrane region" description="Helical" evidence="1">
    <location>
        <begin position="6"/>
        <end position="26"/>
    </location>
</feature>
<evidence type="ECO:0008006" key="4">
    <source>
        <dbReference type="Google" id="ProtNLM"/>
    </source>
</evidence>
<organism evidence="2 3">
    <name type="scientific">Brevundimonas aurantiaca</name>
    <dbReference type="NCBI Taxonomy" id="74316"/>
    <lineage>
        <taxon>Bacteria</taxon>
        <taxon>Pseudomonadati</taxon>
        <taxon>Pseudomonadota</taxon>
        <taxon>Alphaproteobacteria</taxon>
        <taxon>Caulobacterales</taxon>
        <taxon>Caulobacteraceae</taxon>
        <taxon>Brevundimonas</taxon>
    </lineage>
</organism>
<dbReference type="PANTHER" id="PTHR40400">
    <property type="entry name" value="SLR1512 PROTEIN"/>
    <property type="match status" value="1"/>
</dbReference>
<feature type="transmembrane region" description="Helical" evidence="1">
    <location>
        <begin position="265"/>
        <end position="287"/>
    </location>
</feature>
<dbReference type="RefSeq" id="WP_183216904.1">
    <property type="nucleotide sequence ID" value="NZ_CAJFZW010000011.1"/>
</dbReference>
<feature type="transmembrane region" description="Helical" evidence="1">
    <location>
        <begin position="294"/>
        <end position="323"/>
    </location>
</feature>
<protein>
    <recommendedName>
        <fullName evidence="4">Sodium-dependent bicarbonate transport family permease</fullName>
    </recommendedName>
</protein>
<keyword evidence="1" id="KW-0812">Transmembrane</keyword>
<evidence type="ECO:0000256" key="1">
    <source>
        <dbReference type="SAM" id="Phobius"/>
    </source>
</evidence>
<sequence length="324" mass="33294">MPDITASLGLLSSPAILFFFVGAAAAFARSDLSIPEQVAKAISLYLMLCIGFRGGVEAREAGLQSDFLTAGALGLTLSALMPLLAFILLRWTSRLDRPTLCALAATYGSVSVVTFAAGQQHLTALGLAPGGYMAAVLALMETPAILTALVLMHGAGREPSTGRGVVLREVLVGAATVMLLGSFLVGLISGEAGLKKLDLFVNPLFQGALCFFLLDLGLTAARSLMADRRKLTWPVIGFALGFPVLSAGVALALGRLAGLGLGDAAMLAVLAGSASYIAVPAAMRVAAPKADPGVFVTTSLAVTFPFNLVIGIALYTAAAVWLWA</sequence>
<dbReference type="Pfam" id="PF05982">
    <property type="entry name" value="Sbt_1"/>
    <property type="match status" value="1"/>
</dbReference>
<evidence type="ECO:0000313" key="2">
    <source>
        <dbReference type="EMBL" id="MBB5740436.1"/>
    </source>
</evidence>
<keyword evidence="3" id="KW-1185">Reference proteome</keyword>
<comment type="caution">
    <text evidence="2">The sequence shown here is derived from an EMBL/GenBank/DDBJ whole genome shotgun (WGS) entry which is preliminary data.</text>
</comment>
<feature type="transmembrane region" description="Helical" evidence="1">
    <location>
        <begin position="233"/>
        <end position="253"/>
    </location>
</feature>
<keyword evidence="1" id="KW-0472">Membrane</keyword>
<dbReference type="Proteomes" id="UP000527324">
    <property type="component" value="Unassembled WGS sequence"/>
</dbReference>
<dbReference type="EMBL" id="JACHOQ010000004">
    <property type="protein sequence ID" value="MBB5740436.1"/>
    <property type="molecule type" value="Genomic_DNA"/>
</dbReference>
<name>A0A7W9C7R0_9CAUL</name>